<feature type="transmembrane region" description="Helical" evidence="7">
    <location>
        <begin position="56"/>
        <end position="77"/>
    </location>
</feature>
<comment type="similarity">
    <text evidence="2 7">Belongs to the derlin family.</text>
</comment>
<comment type="caution">
    <text evidence="8">The sequence shown here is derived from an EMBL/GenBank/DDBJ whole genome shotgun (WGS) entry which is preliminary data.</text>
</comment>
<dbReference type="PANTHER" id="PTHR11009">
    <property type="entry name" value="DER1-LIKE PROTEIN, DERLIN"/>
    <property type="match status" value="1"/>
</dbReference>
<evidence type="ECO:0000256" key="6">
    <source>
        <dbReference type="ARBA" id="ARBA00023136"/>
    </source>
</evidence>
<keyword evidence="6 7" id="KW-0472">Membrane</keyword>
<keyword evidence="4 7" id="KW-0256">Endoplasmic reticulum</keyword>
<organism evidence="8 9">
    <name type="scientific">Chrysophaeum taylorii</name>
    <dbReference type="NCBI Taxonomy" id="2483200"/>
    <lineage>
        <taxon>Eukaryota</taxon>
        <taxon>Sar</taxon>
        <taxon>Stramenopiles</taxon>
        <taxon>Ochrophyta</taxon>
        <taxon>Pelagophyceae</taxon>
        <taxon>Pelagomonadales</taxon>
        <taxon>Pelagomonadaceae</taxon>
        <taxon>Chrysophaeum</taxon>
    </lineage>
</organism>
<dbReference type="SUPFAM" id="SSF144091">
    <property type="entry name" value="Rhomboid-like"/>
    <property type="match status" value="1"/>
</dbReference>
<feature type="transmembrane region" description="Helical" evidence="7">
    <location>
        <begin position="142"/>
        <end position="164"/>
    </location>
</feature>
<comment type="function">
    <text evidence="7">May be involved in the degradation of misfolded endoplasmic reticulum (ER) luminal proteins.</text>
</comment>
<dbReference type="GO" id="GO:0033554">
    <property type="term" value="P:cellular response to stress"/>
    <property type="evidence" value="ECO:0007669"/>
    <property type="project" value="UniProtKB-ARBA"/>
</dbReference>
<comment type="subcellular location">
    <subcellularLocation>
        <location evidence="1 7">Endoplasmic reticulum membrane</location>
        <topology evidence="1 7">Multi-pass membrane protein</topology>
    </subcellularLocation>
</comment>
<evidence type="ECO:0000256" key="2">
    <source>
        <dbReference type="ARBA" id="ARBA00008917"/>
    </source>
</evidence>
<evidence type="ECO:0000256" key="3">
    <source>
        <dbReference type="ARBA" id="ARBA00022692"/>
    </source>
</evidence>
<accession>A0AAD7XHS5</accession>
<evidence type="ECO:0000256" key="1">
    <source>
        <dbReference type="ARBA" id="ARBA00004477"/>
    </source>
</evidence>
<keyword evidence="5 7" id="KW-1133">Transmembrane helix</keyword>
<feature type="transmembrane region" description="Helical" evidence="7">
    <location>
        <begin position="20"/>
        <end position="44"/>
    </location>
</feature>
<keyword evidence="9" id="KW-1185">Reference proteome</keyword>
<dbReference type="Proteomes" id="UP001230188">
    <property type="component" value="Unassembled WGS sequence"/>
</dbReference>
<evidence type="ECO:0000256" key="4">
    <source>
        <dbReference type="ARBA" id="ARBA00022824"/>
    </source>
</evidence>
<evidence type="ECO:0000313" key="9">
    <source>
        <dbReference type="Proteomes" id="UP001230188"/>
    </source>
</evidence>
<dbReference type="GO" id="GO:0051603">
    <property type="term" value="P:proteolysis involved in protein catabolic process"/>
    <property type="evidence" value="ECO:0007669"/>
    <property type="project" value="UniProtKB-ARBA"/>
</dbReference>
<dbReference type="GO" id="GO:0005789">
    <property type="term" value="C:endoplasmic reticulum membrane"/>
    <property type="evidence" value="ECO:0007669"/>
    <property type="project" value="UniProtKB-SubCell"/>
</dbReference>
<dbReference type="InterPro" id="IPR007599">
    <property type="entry name" value="DER1"/>
</dbReference>
<evidence type="ECO:0000313" key="8">
    <source>
        <dbReference type="EMBL" id="KAJ8599848.1"/>
    </source>
</evidence>
<proteinExistence type="inferred from homology"/>
<evidence type="ECO:0000256" key="7">
    <source>
        <dbReference type="RuleBase" id="RU363059"/>
    </source>
</evidence>
<dbReference type="EMBL" id="JAQMWT010000538">
    <property type="protein sequence ID" value="KAJ8599848.1"/>
    <property type="molecule type" value="Genomic_DNA"/>
</dbReference>
<name>A0AAD7XHS5_9STRA</name>
<feature type="transmembrane region" description="Helical" evidence="7">
    <location>
        <begin position="97"/>
        <end position="130"/>
    </location>
</feature>
<dbReference type="Pfam" id="PF04511">
    <property type="entry name" value="DER1"/>
    <property type="match status" value="1"/>
</dbReference>
<dbReference type="InterPro" id="IPR035952">
    <property type="entry name" value="Rhomboid-like_sf"/>
</dbReference>
<reference evidence="8" key="1">
    <citation type="submission" date="2023-01" db="EMBL/GenBank/DDBJ databases">
        <title>Metagenome sequencing of chrysophaentin producing Chrysophaeum taylorii.</title>
        <authorList>
            <person name="Davison J."/>
            <person name="Bewley C."/>
        </authorList>
    </citation>
    <scope>NUCLEOTIDE SEQUENCE</scope>
    <source>
        <strain evidence="8">NIES-1699</strain>
    </source>
</reference>
<dbReference type="FunFam" id="1.20.1540.10:FF:000016">
    <property type="entry name" value="Derlin"/>
    <property type="match status" value="1"/>
</dbReference>
<sequence>MVADPWSWYAEIPIVSRLYLTASFLTTAACALDLVSPFSLYYDFSLIFRKGQAWRLVSNFFFFGMFSLDFLFHMYFLVRYCRLLEEGEFRGRTQDFVCMLVFGAALMLLAAPFLAVHFLGSSLAFMMVYVWGRRNEHVRMSFLGLFPFTAPYLPWVMLAFSVLLGNPATTDLVGIACGHAYYYLEYVYPVVAAIRGWTPRRILAAPAFLTHIFGPAPRRPDIPRPVIVEPDPPRG</sequence>
<dbReference type="AlphaFoldDB" id="A0AAD7XHS5"/>
<evidence type="ECO:0000256" key="5">
    <source>
        <dbReference type="ARBA" id="ARBA00022989"/>
    </source>
</evidence>
<protein>
    <recommendedName>
        <fullName evidence="7">Derlin</fullName>
    </recommendedName>
</protein>
<gene>
    <name evidence="8" type="ORF">CTAYLR_005599</name>
</gene>
<keyword evidence="3 7" id="KW-0812">Transmembrane</keyword>